<feature type="signal peptide" evidence="2">
    <location>
        <begin position="1"/>
        <end position="16"/>
    </location>
</feature>
<name>A0ABP1PWD9_9HEXA</name>
<sequence length="660" mass="75255">MSFLSIFFCTIGFALALSYDPDLNPDIGSSSTSTRMDSSAELVLGTFVHELPYSWFYETYYPIIIKIPMPDWSSNDPTISPHCEKDELTSKSSPVCPVSYHLNHLFNPVTKNIHYFKHINSADDEEDKLLFDSNLHCDRIRPHFNHFTTTREGLNSYYKKLMKRCPLAKELEEKELKLTFADMGHDIIQSGYVRLTEMLEKERKEALYKNGSSSNEWKFIQMSAYTSYQNDLALTIYSDTMRYENAFIACQSQRLDIKLVNPNMLADFLDEAKENLRLTGYNISIPYDELMTHYYKLPLTDCVLTSEEESGKNASLIIRLAVPVAKYGMAYKLVKLNKVPFLIRSSESEDPKFIGSICDIKNYQADDTFLVERNMESGLVTGMMKAPPTCAPYHVCRIPNVGRIGNVNGCVEGILQDDEEAKKRLCRFQCTPIPREFSHLLEFPLVTQLAANRYSITGAMLNETNDEEIVVTCFGKTRLATVKQGMKDEATIIALPCPCEIAIGTSGKRRYFAQKPCNNTLEIIHVTHVVGEMEEDDYNEKWHAHADQDNFLATGMRRRKRRTLASNVKKESFNNQEFTITEKNGSVKLSEEEETGMSVMPWGQTVPLPEEDEKVLNFCTGSHTIIWTIGCSILISNLFCLFALWKNGLLTWQGILAVRH</sequence>
<keyword evidence="1" id="KW-0472">Membrane</keyword>
<organism evidence="3 4">
    <name type="scientific">Orchesella dallaii</name>
    <dbReference type="NCBI Taxonomy" id="48710"/>
    <lineage>
        <taxon>Eukaryota</taxon>
        <taxon>Metazoa</taxon>
        <taxon>Ecdysozoa</taxon>
        <taxon>Arthropoda</taxon>
        <taxon>Hexapoda</taxon>
        <taxon>Collembola</taxon>
        <taxon>Entomobryomorpha</taxon>
        <taxon>Entomobryoidea</taxon>
        <taxon>Orchesellidae</taxon>
        <taxon>Orchesellinae</taxon>
        <taxon>Orchesella</taxon>
    </lineage>
</organism>
<feature type="transmembrane region" description="Helical" evidence="1">
    <location>
        <begin position="625"/>
        <end position="645"/>
    </location>
</feature>
<protein>
    <submittedName>
        <fullName evidence="3">Uncharacterized protein</fullName>
    </submittedName>
</protein>
<keyword evidence="2" id="KW-0732">Signal</keyword>
<evidence type="ECO:0000313" key="4">
    <source>
        <dbReference type="Proteomes" id="UP001642540"/>
    </source>
</evidence>
<comment type="caution">
    <text evidence="3">The sequence shown here is derived from an EMBL/GenBank/DDBJ whole genome shotgun (WGS) entry which is preliminary data.</text>
</comment>
<accession>A0ABP1PWD9</accession>
<reference evidence="3 4" key="1">
    <citation type="submission" date="2024-08" db="EMBL/GenBank/DDBJ databases">
        <authorList>
            <person name="Cucini C."/>
            <person name="Frati F."/>
        </authorList>
    </citation>
    <scope>NUCLEOTIDE SEQUENCE [LARGE SCALE GENOMIC DNA]</scope>
</reference>
<proteinExistence type="predicted"/>
<gene>
    <name evidence="3" type="ORF">ODALV1_LOCUS4590</name>
</gene>
<keyword evidence="1" id="KW-0812">Transmembrane</keyword>
<evidence type="ECO:0000256" key="1">
    <source>
        <dbReference type="SAM" id="Phobius"/>
    </source>
</evidence>
<feature type="chain" id="PRO_5047047547" evidence="2">
    <location>
        <begin position="17"/>
        <end position="660"/>
    </location>
</feature>
<dbReference type="Proteomes" id="UP001642540">
    <property type="component" value="Unassembled WGS sequence"/>
</dbReference>
<dbReference type="EMBL" id="CAXLJM020000014">
    <property type="protein sequence ID" value="CAL8080255.1"/>
    <property type="molecule type" value="Genomic_DNA"/>
</dbReference>
<evidence type="ECO:0000313" key="3">
    <source>
        <dbReference type="EMBL" id="CAL8080255.1"/>
    </source>
</evidence>
<keyword evidence="1" id="KW-1133">Transmembrane helix</keyword>
<evidence type="ECO:0000256" key="2">
    <source>
        <dbReference type="SAM" id="SignalP"/>
    </source>
</evidence>
<keyword evidence="4" id="KW-1185">Reference proteome</keyword>